<name>A0A1H9ZSZ1_THASX</name>
<dbReference type="PANTHER" id="PTHR10434:SF9">
    <property type="entry name" value="PHOSPHOLIPID_GLYCEROL ACYLTRANSFERASE DOMAIN-CONTAINING PROTEIN"/>
    <property type="match status" value="1"/>
</dbReference>
<dbReference type="Pfam" id="PF01553">
    <property type="entry name" value="Acyltransferase"/>
    <property type="match status" value="1"/>
</dbReference>
<feature type="domain" description="Phospholipid/glycerol acyltransferase" evidence="4">
    <location>
        <begin position="42"/>
        <end position="154"/>
    </location>
</feature>
<dbReference type="SUPFAM" id="SSF69593">
    <property type="entry name" value="Glycerol-3-phosphate (1)-acyltransferase"/>
    <property type="match status" value="1"/>
</dbReference>
<keyword evidence="2 5" id="KW-0808">Transferase</keyword>
<dbReference type="SMART" id="SM00563">
    <property type="entry name" value="PlsC"/>
    <property type="match status" value="1"/>
</dbReference>
<sequence>MNKVPENIPRRRGKWMASFASKMLNLTGWSVTGDFPQHRKFIIAVGPHTSNWDFLVGCAVMLKFRVKIKILAKDGLFFWPMSSLMHYLGAIPVARGQKSGLVEQIVERFNQEEQMILGLAPEGTRTSGKALKTGFLHIAHQANIPVMPVNLNFKLKQVELLPAVSISSDIDRELEQFIQYFDYQCAKNPQINSTG</sequence>
<evidence type="ECO:0000313" key="5">
    <source>
        <dbReference type="EMBL" id="SES84358.1"/>
    </source>
</evidence>
<comment type="pathway">
    <text evidence="1">Lipid metabolism.</text>
</comment>
<dbReference type="Proteomes" id="UP000199308">
    <property type="component" value="Unassembled WGS sequence"/>
</dbReference>
<dbReference type="GO" id="GO:0006654">
    <property type="term" value="P:phosphatidic acid biosynthetic process"/>
    <property type="evidence" value="ECO:0007669"/>
    <property type="project" value="TreeGrafter"/>
</dbReference>
<gene>
    <name evidence="5" type="ORF">SAMN05660429_00562</name>
</gene>
<evidence type="ECO:0000259" key="4">
    <source>
        <dbReference type="SMART" id="SM00563"/>
    </source>
</evidence>
<dbReference type="RefSeq" id="WP_093327499.1">
    <property type="nucleotide sequence ID" value="NZ_AP027363.1"/>
</dbReference>
<evidence type="ECO:0000313" key="6">
    <source>
        <dbReference type="Proteomes" id="UP000199308"/>
    </source>
</evidence>
<protein>
    <submittedName>
        <fullName evidence="5">1-acyl-sn-glycerol-3-phosphate acyltransferases</fullName>
    </submittedName>
</protein>
<evidence type="ECO:0000256" key="1">
    <source>
        <dbReference type="ARBA" id="ARBA00005189"/>
    </source>
</evidence>
<dbReference type="AlphaFoldDB" id="A0A1H9ZSZ1"/>
<proteinExistence type="predicted"/>
<keyword evidence="3 5" id="KW-0012">Acyltransferase</keyword>
<organism evidence="5 6">
    <name type="scientific">Thalassotalea agarivorans</name>
    <name type="common">Thalassomonas agarivorans</name>
    <dbReference type="NCBI Taxonomy" id="349064"/>
    <lineage>
        <taxon>Bacteria</taxon>
        <taxon>Pseudomonadati</taxon>
        <taxon>Pseudomonadota</taxon>
        <taxon>Gammaproteobacteria</taxon>
        <taxon>Alteromonadales</taxon>
        <taxon>Colwelliaceae</taxon>
        <taxon>Thalassotalea</taxon>
    </lineage>
</organism>
<evidence type="ECO:0000256" key="3">
    <source>
        <dbReference type="ARBA" id="ARBA00023315"/>
    </source>
</evidence>
<dbReference type="InterPro" id="IPR002123">
    <property type="entry name" value="Plipid/glycerol_acylTrfase"/>
</dbReference>
<reference evidence="5 6" key="1">
    <citation type="submission" date="2016-10" db="EMBL/GenBank/DDBJ databases">
        <authorList>
            <person name="de Groot N.N."/>
        </authorList>
    </citation>
    <scope>NUCLEOTIDE SEQUENCE [LARGE SCALE GENOMIC DNA]</scope>
    <source>
        <strain evidence="5 6">DSM 19706</strain>
    </source>
</reference>
<evidence type="ECO:0000256" key="2">
    <source>
        <dbReference type="ARBA" id="ARBA00022679"/>
    </source>
</evidence>
<dbReference type="OrthoDB" id="9796839at2"/>
<dbReference type="GO" id="GO:0003841">
    <property type="term" value="F:1-acylglycerol-3-phosphate O-acyltransferase activity"/>
    <property type="evidence" value="ECO:0007669"/>
    <property type="project" value="TreeGrafter"/>
</dbReference>
<dbReference type="PANTHER" id="PTHR10434">
    <property type="entry name" value="1-ACYL-SN-GLYCEROL-3-PHOSPHATE ACYLTRANSFERASE"/>
    <property type="match status" value="1"/>
</dbReference>
<keyword evidence="6" id="KW-1185">Reference proteome</keyword>
<dbReference type="EMBL" id="FOHK01000002">
    <property type="protein sequence ID" value="SES84358.1"/>
    <property type="molecule type" value="Genomic_DNA"/>
</dbReference>
<accession>A0A1H9ZSZ1</accession>
<dbReference type="STRING" id="349064.SAMN05660429_00562"/>